<organism evidence="2 3">
    <name type="scientific">Tetrabaena socialis</name>
    <dbReference type="NCBI Taxonomy" id="47790"/>
    <lineage>
        <taxon>Eukaryota</taxon>
        <taxon>Viridiplantae</taxon>
        <taxon>Chlorophyta</taxon>
        <taxon>core chlorophytes</taxon>
        <taxon>Chlorophyceae</taxon>
        <taxon>CS clade</taxon>
        <taxon>Chlamydomonadales</taxon>
        <taxon>Tetrabaenaceae</taxon>
        <taxon>Tetrabaena</taxon>
    </lineage>
</organism>
<evidence type="ECO:0000313" key="3">
    <source>
        <dbReference type="Proteomes" id="UP000236333"/>
    </source>
</evidence>
<feature type="region of interest" description="Disordered" evidence="1">
    <location>
        <begin position="1"/>
        <end position="31"/>
    </location>
</feature>
<reference evidence="2 3" key="1">
    <citation type="journal article" date="2017" name="Mol. Biol. Evol.">
        <title>The 4-celled Tetrabaena socialis nuclear genome reveals the essential components for genetic control of cell number at the origin of multicellularity in the volvocine lineage.</title>
        <authorList>
            <person name="Featherston J."/>
            <person name="Arakaki Y."/>
            <person name="Hanschen E.R."/>
            <person name="Ferris P.J."/>
            <person name="Michod R.E."/>
            <person name="Olson B.J.S.C."/>
            <person name="Nozaki H."/>
            <person name="Durand P.M."/>
        </authorList>
    </citation>
    <scope>NUCLEOTIDE SEQUENCE [LARGE SCALE GENOMIC DNA]</scope>
    <source>
        <strain evidence="2 3">NIES-571</strain>
    </source>
</reference>
<keyword evidence="3" id="KW-1185">Reference proteome</keyword>
<gene>
    <name evidence="2" type="ORF">TSOC_002311</name>
</gene>
<comment type="caution">
    <text evidence="2">The sequence shown here is derived from an EMBL/GenBank/DDBJ whole genome shotgun (WGS) entry which is preliminary data.</text>
</comment>
<dbReference type="AlphaFoldDB" id="A0A2J8AEG0"/>
<accession>A0A2J8AEG0</accession>
<proteinExistence type="predicted"/>
<feature type="region of interest" description="Disordered" evidence="1">
    <location>
        <begin position="167"/>
        <end position="187"/>
    </location>
</feature>
<evidence type="ECO:0000313" key="2">
    <source>
        <dbReference type="EMBL" id="PNH10907.1"/>
    </source>
</evidence>
<dbReference type="EMBL" id="PGGS01000043">
    <property type="protein sequence ID" value="PNH10907.1"/>
    <property type="molecule type" value="Genomic_DNA"/>
</dbReference>
<name>A0A2J8AEG0_9CHLO</name>
<dbReference type="Proteomes" id="UP000236333">
    <property type="component" value="Unassembled WGS sequence"/>
</dbReference>
<protein>
    <submittedName>
        <fullName evidence="2">Uncharacterized protein</fullName>
    </submittedName>
</protein>
<sequence>MTPPYTDNAALVVPPPPLPAPGAQAAAPGGGGSGSVVSVNGALVDVARLQANLAASEAERRGLAMGVQRMGVQLSAQQRREAALLERVAALAAEVATLGLRLNHTTAGRATVDGAFEAVLADVEAAQAQLASAASRLKDFGVGAGAAAAAPAAAAPMAVEAPEVAMGEAAGEASGAPAASVKAEAAE</sequence>
<evidence type="ECO:0000256" key="1">
    <source>
        <dbReference type="SAM" id="MobiDB-lite"/>
    </source>
</evidence>